<proteinExistence type="inferred from homology"/>
<dbReference type="InterPro" id="IPR002123">
    <property type="entry name" value="Plipid/glycerol_acylTrfase"/>
</dbReference>
<dbReference type="PANTHER" id="PTHR23063:SF52">
    <property type="entry name" value="LYSOPHOSPHATIDYLCHOLINE ACYLTRANSFERASE"/>
    <property type="match status" value="1"/>
</dbReference>
<dbReference type="CDD" id="cd07991">
    <property type="entry name" value="LPLAT_LPCAT1-like"/>
    <property type="match status" value="1"/>
</dbReference>
<keyword evidence="11" id="KW-1208">Phospholipid metabolism</keyword>
<dbReference type="GeneID" id="9047519"/>
<dbReference type="RefSeq" id="XP_002769779.1">
    <property type="nucleotide sequence ID" value="XM_002769733.1"/>
</dbReference>
<evidence type="ECO:0000256" key="6">
    <source>
        <dbReference type="ARBA" id="ARBA00022692"/>
    </source>
</evidence>
<evidence type="ECO:0000313" key="15">
    <source>
        <dbReference type="Proteomes" id="UP000007800"/>
    </source>
</evidence>
<dbReference type="InterPro" id="IPR029063">
    <property type="entry name" value="SAM-dependent_MTases_sf"/>
</dbReference>
<dbReference type="SMART" id="SM00563">
    <property type="entry name" value="PlsC"/>
    <property type="match status" value="1"/>
</dbReference>
<accession>C5LL80</accession>
<keyword evidence="15" id="KW-1185">Reference proteome</keyword>
<keyword evidence="4" id="KW-0444">Lipid biosynthesis</keyword>
<organism evidence="15">
    <name type="scientific">Perkinsus marinus (strain ATCC 50983 / TXsc)</name>
    <dbReference type="NCBI Taxonomy" id="423536"/>
    <lineage>
        <taxon>Eukaryota</taxon>
        <taxon>Sar</taxon>
        <taxon>Alveolata</taxon>
        <taxon>Perkinsozoa</taxon>
        <taxon>Perkinsea</taxon>
        <taxon>Perkinsida</taxon>
        <taxon>Perkinsidae</taxon>
        <taxon>Perkinsus</taxon>
    </lineage>
</organism>
<keyword evidence="10" id="KW-0594">Phospholipid biosynthesis</keyword>
<dbReference type="InterPro" id="IPR045252">
    <property type="entry name" value="LPCAT1-like"/>
</dbReference>
<comment type="pathway">
    <text evidence="2">Lipid metabolism.</text>
</comment>
<comment type="subcellular location">
    <subcellularLocation>
        <location evidence="1">Membrane</location>
    </subcellularLocation>
</comment>
<gene>
    <name evidence="14" type="ORF">Pmar_PMAR004860</name>
</gene>
<dbReference type="OrthoDB" id="272512at2759"/>
<keyword evidence="12" id="KW-0012">Acyltransferase</keyword>
<dbReference type="GO" id="GO:0008654">
    <property type="term" value="P:phospholipid biosynthetic process"/>
    <property type="evidence" value="ECO:0007669"/>
    <property type="project" value="UniProtKB-KW"/>
</dbReference>
<evidence type="ECO:0000256" key="3">
    <source>
        <dbReference type="ARBA" id="ARBA00008655"/>
    </source>
</evidence>
<evidence type="ECO:0000256" key="2">
    <source>
        <dbReference type="ARBA" id="ARBA00005189"/>
    </source>
</evidence>
<evidence type="ECO:0000256" key="12">
    <source>
        <dbReference type="ARBA" id="ARBA00023315"/>
    </source>
</evidence>
<evidence type="ECO:0000256" key="9">
    <source>
        <dbReference type="ARBA" id="ARBA00023136"/>
    </source>
</evidence>
<feature type="domain" description="Phospholipid/glycerol acyltransferase" evidence="13">
    <location>
        <begin position="301"/>
        <end position="433"/>
    </location>
</feature>
<dbReference type="Gene3D" id="3.40.50.150">
    <property type="entry name" value="Vaccinia Virus protein VP39"/>
    <property type="match status" value="1"/>
</dbReference>
<dbReference type="SUPFAM" id="SSF53335">
    <property type="entry name" value="S-adenosyl-L-methionine-dependent methyltransferases"/>
    <property type="match status" value="1"/>
</dbReference>
<evidence type="ECO:0000256" key="7">
    <source>
        <dbReference type="ARBA" id="ARBA00022989"/>
    </source>
</evidence>
<keyword evidence="9" id="KW-0472">Membrane</keyword>
<evidence type="ECO:0000256" key="1">
    <source>
        <dbReference type="ARBA" id="ARBA00004370"/>
    </source>
</evidence>
<keyword evidence="7" id="KW-1133">Transmembrane helix</keyword>
<sequence>MFHNGISSTIRPQLRVNSGVGQRLGRSPRGGWIFKSEVENYNEMAGMPPSLCNVVVVDEANDEPLSSPTAVALVDPKKTVVYGKILDLDPYCVFDQRFIVHLLERALHRRERFFSSDVAGNSVSYRLFHGESDGIPADQVVCVDKDGEALRLGQLSCDENGIRKGVVQFMENSVEEYLHGLAGNHAGHDVIVIDPPTIADKTERKSKNAKLHSIENVVAKAVPHLVSRGLLHVTNVPEGYSVYEGFMAVSILGYTLLTGACVVGMHLAYKQAILCDTDRIIQARGLTVHQYGDRLSPREVPMIAANHVSYLDIYVLESCGATPLSFVAKRAVGDMFLIGQLARAFDCVFVSRSKCPKERGDVVAKIERKQKREHYKFHHCYRQLSLGVITGSTVFQLCIFPEGTTTNGRSIIRFRKGAFEGSFPVQPVKLAYSSSHCAYTCLDLLYHILIFLSLACTDDIRCDVYWLPKVEASEASASTGVDLANATRLSIAREKRGPQLNLEEEATLEGHCEITDFLLGVSTSRSTPAVPRRHAK</sequence>
<evidence type="ECO:0000256" key="10">
    <source>
        <dbReference type="ARBA" id="ARBA00023209"/>
    </source>
</evidence>
<dbReference type="GO" id="GO:0008374">
    <property type="term" value="F:O-acyltransferase activity"/>
    <property type="evidence" value="ECO:0007669"/>
    <property type="project" value="InterPro"/>
</dbReference>
<evidence type="ECO:0000256" key="5">
    <source>
        <dbReference type="ARBA" id="ARBA00022679"/>
    </source>
</evidence>
<keyword evidence="8" id="KW-0443">Lipid metabolism</keyword>
<reference evidence="14 15" key="1">
    <citation type="submission" date="2008-07" db="EMBL/GenBank/DDBJ databases">
        <authorList>
            <person name="El-Sayed N."/>
            <person name="Caler E."/>
            <person name="Inman J."/>
            <person name="Amedeo P."/>
            <person name="Hass B."/>
            <person name="Wortman J."/>
        </authorList>
    </citation>
    <scope>NUCLEOTIDE SEQUENCE [LARGE SCALE GENOMIC DNA]</scope>
    <source>
        <strain evidence="15">ATCC 50983 / TXsc</strain>
    </source>
</reference>
<evidence type="ECO:0000313" key="14">
    <source>
        <dbReference type="EMBL" id="EER02497.1"/>
    </source>
</evidence>
<evidence type="ECO:0000256" key="8">
    <source>
        <dbReference type="ARBA" id="ARBA00023098"/>
    </source>
</evidence>
<evidence type="ECO:0000256" key="11">
    <source>
        <dbReference type="ARBA" id="ARBA00023264"/>
    </source>
</evidence>
<keyword evidence="6" id="KW-0812">Transmembrane</keyword>
<dbReference type="PANTHER" id="PTHR23063">
    <property type="entry name" value="PHOSPHOLIPID ACYLTRANSFERASE"/>
    <property type="match status" value="1"/>
</dbReference>
<dbReference type="AlphaFoldDB" id="C5LL80"/>
<dbReference type="EMBL" id="GG683102">
    <property type="protein sequence ID" value="EER02497.1"/>
    <property type="molecule type" value="Genomic_DNA"/>
</dbReference>
<dbReference type="InParanoid" id="C5LL80"/>
<evidence type="ECO:0000259" key="13">
    <source>
        <dbReference type="SMART" id="SM00563"/>
    </source>
</evidence>
<keyword evidence="5" id="KW-0808">Transferase</keyword>
<comment type="similarity">
    <text evidence="3">Belongs to the 1-acyl-sn-glycerol-3-phosphate acyltransferase family.</text>
</comment>
<dbReference type="Proteomes" id="UP000007800">
    <property type="component" value="Unassembled WGS sequence"/>
</dbReference>
<dbReference type="Pfam" id="PF01553">
    <property type="entry name" value="Acyltransferase"/>
    <property type="match status" value="1"/>
</dbReference>
<dbReference type="GO" id="GO:0016020">
    <property type="term" value="C:membrane"/>
    <property type="evidence" value="ECO:0007669"/>
    <property type="project" value="UniProtKB-SubCell"/>
</dbReference>
<dbReference type="SUPFAM" id="SSF69593">
    <property type="entry name" value="Glycerol-3-phosphate (1)-acyltransferase"/>
    <property type="match status" value="1"/>
</dbReference>
<protein>
    <recommendedName>
        <fullName evidence="13">Phospholipid/glycerol acyltransferase domain-containing protein</fullName>
    </recommendedName>
</protein>
<name>C5LL80_PERM5</name>
<evidence type="ECO:0000256" key="4">
    <source>
        <dbReference type="ARBA" id="ARBA00022516"/>
    </source>
</evidence>